<evidence type="ECO:0000256" key="3">
    <source>
        <dbReference type="ARBA" id="ARBA00022538"/>
    </source>
</evidence>
<dbReference type="GO" id="GO:0008556">
    <property type="term" value="F:P-type potassium transmembrane transporter activity"/>
    <property type="evidence" value="ECO:0007669"/>
    <property type="project" value="InterPro"/>
</dbReference>
<evidence type="ECO:0000256" key="4">
    <source>
        <dbReference type="ARBA" id="ARBA00022692"/>
    </source>
</evidence>
<keyword evidence="7 11" id="KW-0630">Potassium</keyword>
<dbReference type="AlphaFoldDB" id="A0A6H2GWE6"/>
<dbReference type="GO" id="GO:0005886">
    <property type="term" value="C:plasma membrane"/>
    <property type="evidence" value="ECO:0007669"/>
    <property type="project" value="UniProtKB-SubCell"/>
</dbReference>
<dbReference type="Proteomes" id="UP000502136">
    <property type="component" value="Chromosome"/>
</dbReference>
<evidence type="ECO:0000313" key="12">
    <source>
        <dbReference type="EMBL" id="QJC51712.1"/>
    </source>
</evidence>
<evidence type="ECO:0000256" key="2">
    <source>
        <dbReference type="ARBA" id="ARBA00022475"/>
    </source>
</evidence>
<keyword evidence="5 11" id="KW-0547">Nucleotide-binding</keyword>
<keyword evidence="2 11" id="KW-1003">Cell membrane</keyword>
<feature type="transmembrane region" description="Helical" evidence="11">
    <location>
        <begin position="12"/>
        <end position="34"/>
    </location>
</feature>
<evidence type="ECO:0000256" key="9">
    <source>
        <dbReference type="ARBA" id="ARBA00023065"/>
    </source>
</evidence>
<evidence type="ECO:0000256" key="6">
    <source>
        <dbReference type="ARBA" id="ARBA00022840"/>
    </source>
</evidence>
<evidence type="ECO:0000256" key="1">
    <source>
        <dbReference type="ARBA" id="ARBA00022448"/>
    </source>
</evidence>
<evidence type="ECO:0000256" key="7">
    <source>
        <dbReference type="ARBA" id="ARBA00022958"/>
    </source>
</evidence>
<evidence type="ECO:0000256" key="10">
    <source>
        <dbReference type="ARBA" id="ARBA00023136"/>
    </source>
</evidence>
<keyword evidence="1 11" id="KW-0813">Transport</keyword>
<dbReference type="GO" id="GO:0005524">
    <property type="term" value="F:ATP binding"/>
    <property type="evidence" value="ECO:0007669"/>
    <property type="project" value="UniProtKB-UniRule"/>
</dbReference>
<dbReference type="PANTHER" id="PTHR30042:SF2">
    <property type="entry name" value="POTASSIUM-TRANSPORTING ATPASE KDPC SUBUNIT"/>
    <property type="match status" value="1"/>
</dbReference>
<keyword evidence="9 11" id="KW-0406">Ion transport</keyword>
<comment type="subunit">
    <text evidence="11">The system is composed of three essential subunits: KdpA, KdpB and KdpC.</text>
</comment>
<keyword evidence="6 11" id="KW-0067">ATP-binding</keyword>
<dbReference type="NCBIfam" id="TIGR00681">
    <property type="entry name" value="kdpC"/>
    <property type="match status" value="1"/>
</dbReference>
<dbReference type="PANTHER" id="PTHR30042">
    <property type="entry name" value="POTASSIUM-TRANSPORTING ATPASE C CHAIN"/>
    <property type="match status" value="1"/>
</dbReference>
<dbReference type="Pfam" id="PF02669">
    <property type="entry name" value="KdpC"/>
    <property type="match status" value="1"/>
</dbReference>
<keyword evidence="4 11" id="KW-0812">Transmembrane</keyword>
<protein>
    <recommendedName>
        <fullName evidence="11">Potassium-transporting ATPase KdpC subunit</fullName>
    </recommendedName>
    <alternativeName>
        <fullName evidence="11">ATP phosphohydrolase [potassium-transporting] C chain</fullName>
    </alternativeName>
    <alternativeName>
        <fullName evidence="11">Potassium-binding and translocating subunit C</fullName>
    </alternativeName>
    <alternativeName>
        <fullName evidence="11">Potassium-translocating ATPase C chain</fullName>
    </alternativeName>
</protein>
<proteinExistence type="inferred from homology"/>
<comment type="subcellular location">
    <subcellularLocation>
        <location evidence="11">Cell membrane</location>
        <topology evidence="11">Single-pass membrane protein</topology>
    </subcellularLocation>
</comment>
<comment type="similarity">
    <text evidence="11">Belongs to the KdpC family.</text>
</comment>
<name>A0A6H2GWE6_9BACL</name>
<gene>
    <name evidence="11 12" type="primary">kdpC</name>
    <name evidence="12" type="ORF">HGI30_09250</name>
</gene>
<dbReference type="InterPro" id="IPR003820">
    <property type="entry name" value="KdpC"/>
</dbReference>
<keyword evidence="8 11" id="KW-1133">Transmembrane helix</keyword>
<evidence type="ECO:0000256" key="11">
    <source>
        <dbReference type="HAMAP-Rule" id="MF_00276"/>
    </source>
</evidence>
<organism evidence="12 13">
    <name type="scientific">Paenibacillus albicereus</name>
    <dbReference type="NCBI Taxonomy" id="2726185"/>
    <lineage>
        <taxon>Bacteria</taxon>
        <taxon>Bacillati</taxon>
        <taxon>Bacillota</taxon>
        <taxon>Bacilli</taxon>
        <taxon>Bacillales</taxon>
        <taxon>Paenibacillaceae</taxon>
        <taxon>Paenibacillus</taxon>
    </lineage>
</organism>
<reference evidence="12 13" key="1">
    <citation type="submission" date="2020-04" db="EMBL/GenBank/DDBJ databases">
        <title>Novel Paenibacillus strain UniB2 isolated from commercial digestive syrup.</title>
        <authorList>
            <person name="Thorat V."/>
            <person name="Kirdat K."/>
            <person name="Tiwarekar B."/>
            <person name="Yadav A."/>
        </authorList>
    </citation>
    <scope>NUCLEOTIDE SEQUENCE [LARGE SCALE GENOMIC DNA]</scope>
    <source>
        <strain evidence="12 13">UniB2</strain>
    </source>
</reference>
<keyword evidence="10 11" id="KW-0472">Membrane</keyword>
<dbReference type="NCBIfam" id="NF001454">
    <property type="entry name" value="PRK00315.1"/>
    <property type="match status" value="1"/>
</dbReference>
<dbReference type="EMBL" id="CP051428">
    <property type="protein sequence ID" value="QJC51712.1"/>
    <property type="molecule type" value="Genomic_DNA"/>
</dbReference>
<keyword evidence="13" id="KW-1185">Reference proteome</keyword>
<keyword evidence="3 11" id="KW-0633">Potassium transport</keyword>
<dbReference type="HAMAP" id="MF_00276">
    <property type="entry name" value="KdpC"/>
    <property type="match status" value="1"/>
</dbReference>
<dbReference type="KEGG" id="palr:HGI30_09250"/>
<sequence>MQLVTTSLRVSLVLMALCGLIYNLAVTGIAQGLMPHKADGSLIEDSSGRIVGSAHIGQTFTEPRWFHGRLSSIGYAADGSGTPNYAPSNPDLLERARQSAIDWQAANPAVPLGQVTADLITNSGSGLDPDISPEGARAQIPRVSAATGIPAAELEKLVERQVEPRQLGVFGEPTVNVLELNLALQALASNS</sequence>
<accession>A0A6H2GWE6</accession>
<evidence type="ECO:0000256" key="5">
    <source>
        <dbReference type="ARBA" id="ARBA00022741"/>
    </source>
</evidence>
<comment type="function">
    <text evidence="11">Part of the high-affinity ATP-driven potassium transport (or Kdp) system, which catalyzes the hydrolysis of ATP coupled with the electrogenic transport of potassium into the cytoplasm. This subunit acts as a catalytic chaperone that increases the ATP-binding affinity of the ATP-hydrolyzing subunit KdpB by the formation of a transient KdpB/KdpC/ATP ternary complex.</text>
</comment>
<dbReference type="PIRSF" id="PIRSF001296">
    <property type="entry name" value="K_ATPase_KdpC"/>
    <property type="match status" value="1"/>
</dbReference>
<evidence type="ECO:0000256" key="8">
    <source>
        <dbReference type="ARBA" id="ARBA00022989"/>
    </source>
</evidence>
<evidence type="ECO:0000313" key="13">
    <source>
        <dbReference type="Proteomes" id="UP000502136"/>
    </source>
</evidence>
<dbReference type="RefSeq" id="WP_168907296.1">
    <property type="nucleotide sequence ID" value="NZ_CP051428.1"/>
</dbReference>